<feature type="domain" description="Resolvase/invertase-type recombinase catalytic" evidence="5">
    <location>
        <begin position="5"/>
        <end position="153"/>
    </location>
</feature>
<comment type="caution">
    <text evidence="6">The sequence shown here is derived from an EMBL/GenBank/DDBJ whole genome shotgun (WGS) entry which is preliminary data.</text>
</comment>
<feature type="active site" description="O-(5'-phospho-DNA)-serine intermediate" evidence="4">
    <location>
        <position position="13"/>
    </location>
</feature>
<dbReference type="CDD" id="cd00338">
    <property type="entry name" value="Ser_Recombinase"/>
    <property type="match status" value="1"/>
</dbReference>
<keyword evidence="7" id="KW-1185">Reference proteome</keyword>
<dbReference type="InterPro" id="IPR006118">
    <property type="entry name" value="Recombinase_CS"/>
</dbReference>
<protein>
    <submittedName>
        <fullName evidence="6">Recombinase family protein</fullName>
    </submittedName>
</protein>
<accession>A0ABW2V7N7</accession>
<keyword evidence="3" id="KW-0233">DNA recombination</keyword>
<dbReference type="InterPro" id="IPR006119">
    <property type="entry name" value="Resolv_N"/>
</dbReference>
<dbReference type="InterPro" id="IPR038109">
    <property type="entry name" value="DNA_bind_recomb_sf"/>
</dbReference>
<dbReference type="EMBL" id="JBHTGQ010000050">
    <property type="protein sequence ID" value="MFC7751583.1"/>
    <property type="molecule type" value="Genomic_DNA"/>
</dbReference>
<dbReference type="SMART" id="SM00857">
    <property type="entry name" value="Resolvase"/>
    <property type="match status" value="1"/>
</dbReference>
<evidence type="ECO:0000313" key="7">
    <source>
        <dbReference type="Proteomes" id="UP001596528"/>
    </source>
</evidence>
<dbReference type="Proteomes" id="UP001596528">
    <property type="component" value="Unassembled WGS sequence"/>
</dbReference>
<feature type="non-terminal residue" evidence="6">
    <location>
        <position position="191"/>
    </location>
</feature>
<dbReference type="PROSITE" id="PS51736">
    <property type="entry name" value="RECOMBINASES_3"/>
    <property type="match status" value="1"/>
</dbReference>
<gene>
    <name evidence="6" type="ORF">ACFQWB_16840</name>
</gene>
<proteinExistence type="predicted"/>
<keyword evidence="1" id="KW-0229">DNA integration</keyword>
<dbReference type="PANTHER" id="PTHR30461">
    <property type="entry name" value="DNA-INVERTASE FROM LAMBDOID PROPHAGE"/>
    <property type="match status" value="1"/>
</dbReference>
<evidence type="ECO:0000313" key="6">
    <source>
        <dbReference type="EMBL" id="MFC7751583.1"/>
    </source>
</evidence>
<dbReference type="PANTHER" id="PTHR30461:SF23">
    <property type="entry name" value="DNA RECOMBINASE-RELATED"/>
    <property type="match status" value="1"/>
</dbReference>
<evidence type="ECO:0000256" key="1">
    <source>
        <dbReference type="ARBA" id="ARBA00022908"/>
    </source>
</evidence>
<dbReference type="InterPro" id="IPR050639">
    <property type="entry name" value="SSR_resolvase"/>
</dbReference>
<dbReference type="RefSeq" id="WP_379253397.1">
    <property type="nucleotide sequence ID" value="NZ_JBHTGQ010000050.1"/>
</dbReference>
<evidence type="ECO:0000256" key="4">
    <source>
        <dbReference type="PROSITE-ProRule" id="PRU10137"/>
    </source>
</evidence>
<dbReference type="Gene3D" id="3.90.1750.20">
    <property type="entry name" value="Putative Large Serine Recombinase, Chain B, Domain 2"/>
    <property type="match status" value="1"/>
</dbReference>
<evidence type="ECO:0000256" key="3">
    <source>
        <dbReference type="ARBA" id="ARBA00023172"/>
    </source>
</evidence>
<evidence type="ECO:0000256" key="2">
    <source>
        <dbReference type="ARBA" id="ARBA00023125"/>
    </source>
</evidence>
<organism evidence="6 7">
    <name type="scientific">Paenibacillus thermoaerophilus</name>
    <dbReference type="NCBI Taxonomy" id="1215385"/>
    <lineage>
        <taxon>Bacteria</taxon>
        <taxon>Bacillati</taxon>
        <taxon>Bacillota</taxon>
        <taxon>Bacilli</taxon>
        <taxon>Bacillales</taxon>
        <taxon>Paenibacillaceae</taxon>
        <taxon>Paenibacillus</taxon>
    </lineage>
</organism>
<keyword evidence="2" id="KW-0238">DNA-binding</keyword>
<dbReference type="Gene3D" id="3.40.50.1390">
    <property type="entry name" value="Resolvase, N-terminal catalytic domain"/>
    <property type="match status" value="1"/>
</dbReference>
<dbReference type="PROSITE" id="PS00397">
    <property type="entry name" value="RECOMBINASES_1"/>
    <property type="match status" value="1"/>
</dbReference>
<dbReference type="InterPro" id="IPR036162">
    <property type="entry name" value="Resolvase-like_N_sf"/>
</dbReference>
<reference evidence="7" key="1">
    <citation type="journal article" date="2019" name="Int. J. Syst. Evol. Microbiol.">
        <title>The Global Catalogue of Microorganisms (GCM) 10K type strain sequencing project: providing services to taxonomists for standard genome sequencing and annotation.</title>
        <authorList>
            <consortium name="The Broad Institute Genomics Platform"/>
            <consortium name="The Broad Institute Genome Sequencing Center for Infectious Disease"/>
            <person name="Wu L."/>
            <person name="Ma J."/>
        </authorList>
    </citation>
    <scope>NUCLEOTIDE SEQUENCE [LARGE SCALE GENOMIC DNA]</scope>
    <source>
        <strain evidence="7">JCM 18657</strain>
    </source>
</reference>
<name>A0ABW2V7N7_9BACL</name>
<sequence length="191" mass="21634">MNKKTAAIYVRVSTEEQATEGFSIQAQISELERYALQNNLEIVERYIDEGFSGKTIEGRPQMRRLLKEVSQGKFQSVLIYRTDRLSRKTKDSLEIIEILQKNNIQLFSITEKVDLSNPVGIAMFQIMSSINELERNTIITRVKMGMTERAKQGKYNGGIVLGYQAVNKELIIDEDEAHIDSVPSSGVKSIS</sequence>
<dbReference type="SUPFAM" id="SSF53041">
    <property type="entry name" value="Resolvase-like"/>
    <property type="match status" value="1"/>
</dbReference>
<dbReference type="Pfam" id="PF00239">
    <property type="entry name" value="Resolvase"/>
    <property type="match status" value="1"/>
</dbReference>
<evidence type="ECO:0000259" key="5">
    <source>
        <dbReference type="PROSITE" id="PS51736"/>
    </source>
</evidence>